<dbReference type="Proteomes" id="UP000524246">
    <property type="component" value="Unassembled WGS sequence"/>
</dbReference>
<dbReference type="InterPro" id="IPR038704">
    <property type="entry name" value="YEAST_sf"/>
</dbReference>
<sequence length="188" mass="21565">MRYSYLPVIIFLLVAFADAAQLEGPDVKLQEHQANVSAIRQTVQNEQVPAQKFADNTLQSQNNLSSTLDVEVTSDVYSEKDRHVLYCPRGNYMVVRNRIYLTGVDLDKVQKVEYLLHPTFSNPVAVSEDPTNDFEVWIWAWGGFPITATITTKTGQIFEKNYDFSFKTKFEEAQSKRIPQMMECNDVQ</sequence>
<name>A0A7X9FSI9_9DELT</name>
<feature type="domain" description="YEATS" evidence="2">
    <location>
        <begin position="60"/>
        <end position="188"/>
    </location>
</feature>
<protein>
    <recommendedName>
        <fullName evidence="2">YEATS domain-containing protein</fullName>
    </recommendedName>
</protein>
<evidence type="ECO:0000313" key="3">
    <source>
        <dbReference type="EMBL" id="NMC63518.1"/>
    </source>
</evidence>
<feature type="chain" id="PRO_5030828948" description="YEATS domain-containing protein" evidence="1">
    <location>
        <begin position="20"/>
        <end position="188"/>
    </location>
</feature>
<evidence type="ECO:0000256" key="1">
    <source>
        <dbReference type="SAM" id="SignalP"/>
    </source>
</evidence>
<dbReference type="EMBL" id="JAAZON010000460">
    <property type="protein sequence ID" value="NMC63518.1"/>
    <property type="molecule type" value="Genomic_DNA"/>
</dbReference>
<dbReference type="InterPro" id="IPR055129">
    <property type="entry name" value="YEATS_dom"/>
</dbReference>
<dbReference type="AlphaFoldDB" id="A0A7X9FSI9"/>
<dbReference type="Pfam" id="PF20305">
    <property type="entry name" value="pYEATS"/>
    <property type="match status" value="1"/>
</dbReference>
<accession>A0A7X9FSI9</accession>
<keyword evidence="1" id="KW-0732">Signal</keyword>
<organism evidence="3 4">
    <name type="scientific">SAR324 cluster bacterium</name>
    <dbReference type="NCBI Taxonomy" id="2024889"/>
    <lineage>
        <taxon>Bacteria</taxon>
        <taxon>Deltaproteobacteria</taxon>
        <taxon>SAR324 cluster</taxon>
    </lineage>
</organism>
<dbReference type="Gene3D" id="2.60.40.1970">
    <property type="entry name" value="YEATS domain"/>
    <property type="match status" value="1"/>
</dbReference>
<reference evidence="3 4" key="1">
    <citation type="journal article" date="2020" name="Biotechnol. Biofuels">
        <title>New insights from the biogas microbiome by comprehensive genome-resolved metagenomics of nearly 1600 species originating from multiple anaerobic digesters.</title>
        <authorList>
            <person name="Campanaro S."/>
            <person name="Treu L."/>
            <person name="Rodriguez-R L.M."/>
            <person name="Kovalovszki A."/>
            <person name="Ziels R.M."/>
            <person name="Maus I."/>
            <person name="Zhu X."/>
            <person name="Kougias P.G."/>
            <person name="Basile A."/>
            <person name="Luo G."/>
            <person name="Schluter A."/>
            <person name="Konstantinidis K.T."/>
            <person name="Angelidaki I."/>
        </authorList>
    </citation>
    <scope>NUCLEOTIDE SEQUENCE [LARGE SCALE GENOMIC DNA]</scope>
    <source>
        <strain evidence="3">AS27yjCOA_65</strain>
    </source>
</reference>
<dbReference type="InterPro" id="IPR046888">
    <property type="entry name" value="pYEATS"/>
</dbReference>
<feature type="signal peptide" evidence="1">
    <location>
        <begin position="1"/>
        <end position="19"/>
    </location>
</feature>
<gene>
    <name evidence="3" type="ORF">GYA55_10180</name>
</gene>
<evidence type="ECO:0000259" key="2">
    <source>
        <dbReference type="PROSITE" id="PS51037"/>
    </source>
</evidence>
<evidence type="ECO:0000313" key="4">
    <source>
        <dbReference type="Proteomes" id="UP000524246"/>
    </source>
</evidence>
<comment type="caution">
    <text evidence="3">The sequence shown here is derived from an EMBL/GenBank/DDBJ whole genome shotgun (WGS) entry which is preliminary data.</text>
</comment>
<dbReference type="PROSITE" id="PS51037">
    <property type="entry name" value="YEATS"/>
    <property type="match status" value="1"/>
</dbReference>
<proteinExistence type="predicted"/>